<reference evidence="7" key="2">
    <citation type="submission" date="2013-12" db="EMBL/GenBank/DDBJ databases">
        <title>Evolution of pathogenesis and genome organization in the Tremellales.</title>
        <authorList>
            <person name="Cuomo C."/>
            <person name="Litvintseva A."/>
            <person name="Heitman J."/>
            <person name="Chen Y."/>
            <person name="Sun S."/>
            <person name="Springer D."/>
            <person name="Dromer F."/>
            <person name="Young S."/>
            <person name="Zeng Q."/>
            <person name="Chapman S."/>
            <person name="Gujja S."/>
            <person name="Saif S."/>
            <person name="Birren B."/>
        </authorList>
    </citation>
    <scope>NUCLEOTIDE SEQUENCE [LARGE SCALE GENOMIC DNA]</scope>
    <source>
        <strain evidence="7">BCC8398</strain>
    </source>
</reference>
<dbReference type="SUPFAM" id="SSF55874">
    <property type="entry name" value="ATPase domain of HSP90 chaperone/DNA topoisomerase II/histidine kinase"/>
    <property type="match status" value="1"/>
</dbReference>
<dbReference type="SMART" id="SM01340">
    <property type="entry name" value="DNA_mis_repair"/>
    <property type="match status" value="1"/>
</dbReference>
<keyword evidence="7" id="KW-1185">Reference proteome</keyword>
<dbReference type="InterPro" id="IPR036890">
    <property type="entry name" value="HATPase_C_sf"/>
</dbReference>
<dbReference type="GO" id="GO:0030983">
    <property type="term" value="F:mismatched DNA binding"/>
    <property type="evidence" value="ECO:0007669"/>
    <property type="project" value="InterPro"/>
</dbReference>
<protein>
    <recommendedName>
        <fullName evidence="8">MutL C-terminal dimerisation domain-containing protein</fullName>
    </recommendedName>
</protein>
<dbReference type="Gene3D" id="3.30.230.10">
    <property type="match status" value="1"/>
</dbReference>
<name>A0A1B9GJK9_9TREE</name>
<comment type="similarity">
    <text evidence="1">Belongs to the DNA mismatch repair MutL/HexB family.</text>
</comment>
<dbReference type="Gene3D" id="3.30.565.10">
    <property type="entry name" value="Histidine kinase-like ATPase, C-terminal domain"/>
    <property type="match status" value="1"/>
</dbReference>
<evidence type="ECO:0000256" key="1">
    <source>
        <dbReference type="ARBA" id="ARBA00006082"/>
    </source>
</evidence>
<sequence>MSSSYITPLPTPTSTKLRSTLVVPTFPQIISELAQNSLDAGSRKIEVTVDLRKGFEGVRVVDDGCGVDREGLKKIGKRFRTSKTLNDSGLGSIGSFGFRGEALASLASVSLISITSRASGSSSSHTKIVRSSKTLFEGVHSSRTIHGSHGTRVEVRDIFHNIPVRREELSKVPEETLLKACKRVIETLALGNPGVDWTVWQDRGIGMGGRGEAGSKKVMSISGTKSSLDVFRALFGSALTRRVQKIRVSAGVRRVDGFISLSGDVTKSHQHLYVNNHPVERGDLHMAISKKFATSRFATYATLGEHDDLDDATPQSRRSPRRLERYPIYILNISLPSNELDIAYEPRKGVLGYKDLGAVRGMLMAVVDEYLKRNGYGPIRRDTATPSPTKDGTGVNALRPLNRLDPSAGTASLHGKSPLAKEVRAPLAARDYDLTRPMPISFLTVGPDTPAHHEVDGIDCETPHTHIRPSIASPLSPEAVPRSDPFRGNAQLVETEVLAHRHDSKDPDLDDVDEGTVDDSGRRRFRWISDLQERTNTSVLLGSRVPSFRRSIIPLKRPLGRDDNGACLVHIRDTPTANSPLKRPIDLQTVYGSTMEIQIPQSSLQEARIIGQVDTKYVAVLLELPRPTRPASYHSAPDTQGDDKSVIVLVDQHAADERVSVESILSSLCAGFRQDTMPTTELMKATPMILLTRLETEELTRPGVLEVFRRWGIHLVLPGKDAAMEGDYVQVGVQRVPSILAGRLGKNEAVEMTRLVRSYLSVLSEDLGGVQSLIRSYGEDQRKIAVSECGVDAREEEGKPCQEAAAERFDVQSAEEEERDAAIPWGHELRYMPREMLELANSKACRGEQSLCIGNPFLFLAARYRTNHD</sequence>
<feature type="region of interest" description="Disordered" evidence="3">
    <location>
        <begin position="463"/>
        <end position="486"/>
    </location>
</feature>
<keyword evidence="2" id="KW-0227">DNA damage</keyword>
<dbReference type="GO" id="GO:0006298">
    <property type="term" value="P:mismatch repair"/>
    <property type="evidence" value="ECO:0007669"/>
    <property type="project" value="InterPro"/>
</dbReference>
<dbReference type="PANTHER" id="PTHR10073">
    <property type="entry name" value="DNA MISMATCH REPAIR PROTEIN MLH, PMS, MUTL"/>
    <property type="match status" value="1"/>
</dbReference>
<dbReference type="InterPro" id="IPR020568">
    <property type="entry name" value="Ribosomal_Su5_D2-typ_SF"/>
</dbReference>
<dbReference type="GO" id="GO:0005524">
    <property type="term" value="F:ATP binding"/>
    <property type="evidence" value="ECO:0007669"/>
    <property type="project" value="InterPro"/>
</dbReference>
<evidence type="ECO:0000256" key="3">
    <source>
        <dbReference type="SAM" id="MobiDB-lite"/>
    </source>
</evidence>
<dbReference type="InterPro" id="IPR014762">
    <property type="entry name" value="DNA_mismatch_repair_CS"/>
</dbReference>
<evidence type="ECO:0000259" key="5">
    <source>
        <dbReference type="SMART" id="SM01340"/>
    </source>
</evidence>
<dbReference type="GO" id="GO:0061982">
    <property type="term" value="P:meiosis I cell cycle process"/>
    <property type="evidence" value="ECO:0007669"/>
    <property type="project" value="UniProtKB-ARBA"/>
</dbReference>
<dbReference type="InterPro" id="IPR014790">
    <property type="entry name" value="MutL_C"/>
</dbReference>
<dbReference type="EMBL" id="KV700136">
    <property type="protein sequence ID" value="OCF31280.1"/>
    <property type="molecule type" value="Genomic_DNA"/>
</dbReference>
<dbReference type="Proteomes" id="UP000092666">
    <property type="component" value="Unassembled WGS sequence"/>
</dbReference>
<dbReference type="GO" id="GO:0140664">
    <property type="term" value="F:ATP-dependent DNA damage sensor activity"/>
    <property type="evidence" value="ECO:0007669"/>
    <property type="project" value="InterPro"/>
</dbReference>
<evidence type="ECO:0000256" key="2">
    <source>
        <dbReference type="ARBA" id="ARBA00022763"/>
    </source>
</evidence>
<organism evidence="6 7">
    <name type="scientific">Kwoniella heveanensis BCC8398</name>
    <dbReference type="NCBI Taxonomy" id="1296120"/>
    <lineage>
        <taxon>Eukaryota</taxon>
        <taxon>Fungi</taxon>
        <taxon>Dikarya</taxon>
        <taxon>Basidiomycota</taxon>
        <taxon>Agaricomycotina</taxon>
        <taxon>Tremellomycetes</taxon>
        <taxon>Tremellales</taxon>
        <taxon>Cryptococcaceae</taxon>
        <taxon>Kwoniella</taxon>
    </lineage>
</organism>
<accession>A0A1B9GJK9</accession>
<dbReference type="InterPro" id="IPR013507">
    <property type="entry name" value="DNA_mismatch_S5_2-like"/>
</dbReference>
<dbReference type="GO" id="GO:0032300">
    <property type="term" value="C:mismatch repair complex"/>
    <property type="evidence" value="ECO:0007669"/>
    <property type="project" value="InterPro"/>
</dbReference>
<evidence type="ECO:0000313" key="6">
    <source>
        <dbReference type="EMBL" id="OCF31280.1"/>
    </source>
</evidence>
<feature type="region of interest" description="Disordered" evidence="3">
    <location>
        <begin position="378"/>
        <end position="417"/>
    </location>
</feature>
<gene>
    <name evidence="6" type="ORF">I316_07066</name>
</gene>
<dbReference type="Pfam" id="PF13589">
    <property type="entry name" value="HATPase_c_3"/>
    <property type="match status" value="1"/>
</dbReference>
<proteinExistence type="inferred from homology"/>
<dbReference type="OrthoDB" id="429932at2759"/>
<dbReference type="PROSITE" id="PS00058">
    <property type="entry name" value="DNA_MISMATCH_REPAIR_1"/>
    <property type="match status" value="1"/>
</dbReference>
<dbReference type="InterPro" id="IPR038973">
    <property type="entry name" value="MutL/Mlh/Pms-like"/>
</dbReference>
<evidence type="ECO:0000313" key="7">
    <source>
        <dbReference type="Proteomes" id="UP000092666"/>
    </source>
</evidence>
<feature type="domain" description="DNA mismatch repair protein S5" evidence="5">
    <location>
        <begin position="231"/>
        <end position="372"/>
    </location>
</feature>
<feature type="domain" description="MutL C-terminal dimerisation" evidence="4">
    <location>
        <begin position="609"/>
        <end position="773"/>
    </location>
</feature>
<dbReference type="Gene3D" id="3.30.1540.20">
    <property type="entry name" value="MutL, C-terminal domain, dimerisation subdomain"/>
    <property type="match status" value="1"/>
</dbReference>
<dbReference type="SUPFAM" id="SSF54211">
    <property type="entry name" value="Ribosomal protein S5 domain 2-like"/>
    <property type="match status" value="1"/>
</dbReference>
<dbReference type="GO" id="GO:0016887">
    <property type="term" value="F:ATP hydrolysis activity"/>
    <property type="evidence" value="ECO:0007669"/>
    <property type="project" value="InterPro"/>
</dbReference>
<dbReference type="InterPro" id="IPR014721">
    <property type="entry name" value="Ribsml_uS5_D2-typ_fold_subgr"/>
</dbReference>
<dbReference type="SMART" id="SM00853">
    <property type="entry name" value="MutL_C"/>
    <property type="match status" value="1"/>
</dbReference>
<evidence type="ECO:0000259" key="4">
    <source>
        <dbReference type="SMART" id="SM00853"/>
    </source>
</evidence>
<dbReference type="InterPro" id="IPR042120">
    <property type="entry name" value="MutL_C_dimsub"/>
</dbReference>
<evidence type="ECO:0008006" key="8">
    <source>
        <dbReference type="Google" id="ProtNLM"/>
    </source>
</evidence>
<dbReference type="STRING" id="1296120.A0A1B9GJK9"/>
<reference evidence="6 7" key="1">
    <citation type="submission" date="2013-07" db="EMBL/GenBank/DDBJ databases">
        <title>The Genome Sequence of Cryptococcus heveanensis BCC8398.</title>
        <authorList>
            <consortium name="The Broad Institute Genome Sequencing Platform"/>
            <person name="Cuomo C."/>
            <person name="Litvintseva A."/>
            <person name="Chen Y."/>
            <person name="Heitman J."/>
            <person name="Sun S."/>
            <person name="Springer D."/>
            <person name="Dromer F."/>
            <person name="Young S.K."/>
            <person name="Zeng Q."/>
            <person name="Gargeya S."/>
            <person name="Fitzgerald M."/>
            <person name="Abouelleil A."/>
            <person name="Alvarado L."/>
            <person name="Berlin A.M."/>
            <person name="Chapman S.B."/>
            <person name="Dewar J."/>
            <person name="Goldberg J."/>
            <person name="Griggs A."/>
            <person name="Gujja S."/>
            <person name="Hansen M."/>
            <person name="Howarth C."/>
            <person name="Imamovic A."/>
            <person name="Larimer J."/>
            <person name="McCowan C."/>
            <person name="Murphy C."/>
            <person name="Pearson M."/>
            <person name="Priest M."/>
            <person name="Roberts A."/>
            <person name="Saif S."/>
            <person name="Shea T."/>
            <person name="Sykes S."/>
            <person name="Wortman J."/>
            <person name="Nusbaum C."/>
            <person name="Birren B."/>
        </authorList>
    </citation>
    <scope>NUCLEOTIDE SEQUENCE [LARGE SCALE GENOMIC DNA]</scope>
    <source>
        <strain evidence="6 7">BCC8398</strain>
    </source>
</reference>
<dbReference type="PANTHER" id="PTHR10073:SF47">
    <property type="entry name" value="DNA MISMATCH REPAIR PROTEIN MLH3"/>
    <property type="match status" value="1"/>
</dbReference>
<dbReference type="AlphaFoldDB" id="A0A1B9GJK9"/>